<dbReference type="PANTHER" id="PTHR10383:SF9">
    <property type="entry name" value="SERINE INCORPORATOR, ISOFORM F"/>
    <property type="match status" value="1"/>
</dbReference>
<proteinExistence type="inferred from homology"/>
<feature type="compositionally biased region" description="Polar residues" evidence="6">
    <location>
        <begin position="336"/>
        <end position="345"/>
    </location>
</feature>
<name>A0A8K1CI29_PYTOL</name>
<dbReference type="Pfam" id="PF03348">
    <property type="entry name" value="Serinc"/>
    <property type="match status" value="1"/>
</dbReference>
<comment type="caution">
    <text evidence="8">The sequence shown here is derived from an EMBL/GenBank/DDBJ whole genome shotgun (WGS) entry which is preliminary data.</text>
</comment>
<evidence type="ECO:0008006" key="10">
    <source>
        <dbReference type="Google" id="ProtNLM"/>
    </source>
</evidence>
<dbReference type="InterPro" id="IPR005016">
    <property type="entry name" value="TDE1/TMS"/>
</dbReference>
<dbReference type="PANTHER" id="PTHR10383">
    <property type="entry name" value="SERINE INCORPORATOR"/>
    <property type="match status" value="1"/>
</dbReference>
<evidence type="ECO:0000256" key="5">
    <source>
        <dbReference type="ARBA" id="ARBA00023136"/>
    </source>
</evidence>
<evidence type="ECO:0000256" key="1">
    <source>
        <dbReference type="ARBA" id="ARBA00004141"/>
    </source>
</evidence>
<dbReference type="EMBL" id="SPLM01000073">
    <property type="protein sequence ID" value="TMW62873.1"/>
    <property type="molecule type" value="Genomic_DNA"/>
</dbReference>
<dbReference type="AlphaFoldDB" id="A0A8K1CI29"/>
<evidence type="ECO:0000256" key="4">
    <source>
        <dbReference type="ARBA" id="ARBA00022989"/>
    </source>
</evidence>
<feature type="transmembrane region" description="Helical" evidence="7">
    <location>
        <begin position="172"/>
        <end position="192"/>
    </location>
</feature>
<evidence type="ECO:0000256" key="2">
    <source>
        <dbReference type="ARBA" id="ARBA00006665"/>
    </source>
</evidence>
<protein>
    <recommendedName>
        <fullName evidence="10">Serine incorporator</fullName>
    </recommendedName>
</protein>
<feature type="transmembrane region" description="Helical" evidence="7">
    <location>
        <begin position="384"/>
        <end position="404"/>
    </location>
</feature>
<comment type="subcellular location">
    <subcellularLocation>
        <location evidence="1">Membrane</location>
        <topology evidence="1">Multi-pass membrane protein</topology>
    </subcellularLocation>
</comment>
<organism evidence="8 9">
    <name type="scientific">Pythium oligandrum</name>
    <name type="common">Mycoparasitic fungus</name>
    <dbReference type="NCBI Taxonomy" id="41045"/>
    <lineage>
        <taxon>Eukaryota</taxon>
        <taxon>Sar</taxon>
        <taxon>Stramenopiles</taxon>
        <taxon>Oomycota</taxon>
        <taxon>Peronosporomycetes</taxon>
        <taxon>Pythiales</taxon>
        <taxon>Pythiaceae</taxon>
        <taxon>Pythium</taxon>
    </lineage>
</organism>
<feature type="transmembrane region" description="Helical" evidence="7">
    <location>
        <begin position="52"/>
        <end position="70"/>
    </location>
</feature>
<feature type="transmembrane region" description="Helical" evidence="7">
    <location>
        <begin position="115"/>
        <end position="136"/>
    </location>
</feature>
<keyword evidence="5 7" id="KW-0472">Membrane</keyword>
<keyword evidence="3 7" id="KW-0812">Transmembrane</keyword>
<sequence length="414" mass="45479">MNVVRAAYLALFFANTIFAVLFKALGEDALRTFGTFDGCNSGKNVSCAGNQMIFRTSFSISIFFLLQTLFSRFYKTQRRCHAFLILFLIEFPVYIAMLVGSFFIPSSFFDGYAHFSRVVSGFFILFQIVCIVDFSYQLRDMLLDRMEKAIQAQEAEPTRATTCMANIWKTSFLGLCLLALIGAGCGLGYLYHQYGSCGVGIAFPTITVVVAAIILALCVSTWLDVGLLPPCVVAVYLVLMCWQALNSQPSCKKNGAPTTGGESPNAIVYSSLIGAFSMTWTSWRTSTAASNMFAPNSDAAAKESSTKSQPAELGSIVITHVEAPSVQQPSKEESAVPTTATPEPTSMTPEPWQFYLMMFLAGVYMAMVLTDWDSANGASNGVSMWVKIVAQWLTMLLFLWTILAPKLFPDRDFS</sequence>
<evidence type="ECO:0000256" key="7">
    <source>
        <dbReference type="SAM" id="Phobius"/>
    </source>
</evidence>
<dbReference type="GO" id="GO:0016020">
    <property type="term" value="C:membrane"/>
    <property type="evidence" value="ECO:0007669"/>
    <property type="project" value="UniProtKB-SubCell"/>
</dbReference>
<evidence type="ECO:0000256" key="6">
    <source>
        <dbReference type="SAM" id="MobiDB-lite"/>
    </source>
</evidence>
<reference evidence="8" key="1">
    <citation type="submission" date="2019-03" db="EMBL/GenBank/DDBJ databases">
        <title>Long read genome sequence of the mycoparasitic Pythium oligandrum ATCC 38472 isolated from sugarbeet rhizosphere.</title>
        <authorList>
            <person name="Gaulin E."/>
        </authorList>
    </citation>
    <scope>NUCLEOTIDE SEQUENCE</scope>
    <source>
        <strain evidence="8">ATCC 38472_TT</strain>
    </source>
</reference>
<gene>
    <name evidence="8" type="ORF">Poli38472_005491</name>
</gene>
<feature type="transmembrane region" description="Helical" evidence="7">
    <location>
        <begin position="82"/>
        <end position="103"/>
    </location>
</feature>
<dbReference type="Proteomes" id="UP000794436">
    <property type="component" value="Unassembled WGS sequence"/>
</dbReference>
<comment type="similarity">
    <text evidence="2">Belongs to the TDE1 family.</text>
</comment>
<evidence type="ECO:0000313" key="9">
    <source>
        <dbReference type="Proteomes" id="UP000794436"/>
    </source>
</evidence>
<feature type="transmembrane region" description="Helical" evidence="7">
    <location>
        <begin position="7"/>
        <end position="26"/>
    </location>
</feature>
<keyword evidence="4 7" id="KW-1133">Transmembrane helix</keyword>
<evidence type="ECO:0000256" key="3">
    <source>
        <dbReference type="ARBA" id="ARBA00022692"/>
    </source>
</evidence>
<feature type="transmembrane region" description="Helical" evidence="7">
    <location>
        <begin position="226"/>
        <end position="245"/>
    </location>
</feature>
<dbReference type="OrthoDB" id="5963193at2759"/>
<feature type="region of interest" description="Disordered" evidence="6">
    <location>
        <begin position="325"/>
        <end position="345"/>
    </location>
</feature>
<keyword evidence="9" id="KW-1185">Reference proteome</keyword>
<feature type="transmembrane region" description="Helical" evidence="7">
    <location>
        <begin position="198"/>
        <end position="219"/>
    </location>
</feature>
<evidence type="ECO:0000313" key="8">
    <source>
        <dbReference type="EMBL" id="TMW62873.1"/>
    </source>
</evidence>
<accession>A0A8K1CI29</accession>
<feature type="transmembrane region" description="Helical" evidence="7">
    <location>
        <begin position="354"/>
        <end position="372"/>
    </location>
</feature>